<accession>A0A9D4WBU0</accession>
<keyword evidence="2" id="KW-1185">Reference proteome</keyword>
<gene>
    <name evidence="1" type="ORF">KIW84_064167</name>
</gene>
<dbReference type="PANTHER" id="PTHR31917:SF80">
    <property type="entry name" value="AGENET DOMAIN-CONTAINING PROTEIN-RELATED"/>
    <property type="match status" value="1"/>
</dbReference>
<protein>
    <submittedName>
        <fullName evidence="1">Uncharacterized protein</fullName>
    </submittedName>
</protein>
<comment type="caution">
    <text evidence="1">The sequence shown here is derived from an EMBL/GenBank/DDBJ whole genome shotgun (WGS) entry which is preliminary data.</text>
</comment>
<dbReference type="Gramene" id="Psat06G0416700-T1">
    <property type="protein sequence ID" value="KAI5398687.1"/>
    <property type="gene ID" value="KIW84_064167"/>
</dbReference>
<evidence type="ECO:0000313" key="1">
    <source>
        <dbReference type="EMBL" id="KAI5398687.1"/>
    </source>
</evidence>
<reference evidence="1 2" key="1">
    <citation type="journal article" date="2022" name="Nat. Genet.">
        <title>Improved pea reference genome and pan-genome highlight genomic features and evolutionary characteristics.</title>
        <authorList>
            <person name="Yang T."/>
            <person name="Liu R."/>
            <person name="Luo Y."/>
            <person name="Hu S."/>
            <person name="Wang D."/>
            <person name="Wang C."/>
            <person name="Pandey M.K."/>
            <person name="Ge S."/>
            <person name="Xu Q."/>
            <person name="Li N."/>
            <person name="Li G."/>
            <person name="Huang Y."/>
            <person name="Saxena R.K."/>
            <person name="Ji Y."/>
            <person name="Li M."/>
            <person name="Yan X."/>
            <person name="He Y."/>
            <person name="Liu Y."/>
            <person name="Wang X."/>
            <person name="Xiang C."/>
            <person name="Varshney R.K."/>
            <person name="Ding H."/>
            <person name="Gao S."/>
            <person name="Zong X."/>
        </authorList>
    </citation>
    <scope>NUCLEOTIDE SEQUENCE [LARGE SCALE GENOMIC DNA]</scope>
    <source>
        <strain evidence="1 2">cv. Zhongwan 6</strain>
    </source>
</reference>
<sequence length="135" mass="15366">MVDEEGTKGLQESSKLSQLRPIPPKKIIQDFPLGYEIDAYHYDGWWDGRIPGSIGDDIQALYFKGSWEQLAYSQEELMWNHKWVDGSWIPPFPQQDYDSEIKESERVMAAETVSGDKGDFKFKLGTSVEGTSGLD</sequence>
<dbReference type="EMBL" id="JAMSHJ010000006">
    <property type="protein sequence ID" value="KAI5398687.1"/>
    <property type="molecule type" value="Genomic_DNA"/>
</dbReference>
<dbReference type="Gramene" id="Psat6g154920.1">
    <property type="protein sequence ID" value="Psat6g154920.1.cds"/>
    <property type="gene ID" value="Psat6g154920"/>
</dbReference>
<dbReference type="PANTHER" id="PTHR31917">
    <property type="entry name" value="AGENET DOMAIN-CONTAINING PROTEIN-RELATED"/>
    <property type="match status" value="1"/>
</dbReference>
<dbReference type="AlphaFoldDB" id="A0A9D4WBU0"/>
<organism evidence="1 2">
    <name type="scientific">Pisum sativum</name>
    <name type="common">Garden pea</name>
    <name type="synonym">Lathyrus oleraceus</name>
    <dbReference type="NCBI Taxonomy" id="3888"/>
    <lineage>
        <taxon>Eukaryota</taxon>
        <taxon>Viridiplantae</taxon>
        <taxon>Streptophyta</taxon>
        <taxon>Embryophyta</taxon>
        <taxon>Tracheophyta</taxon>
        <taxon>Spermatophyta</taxon>
        <taxon>Magnoliopsida</taxon>
        <taxon>eudicotyledons</taxon>
        <taxon>Gunneridae</taxon>
        <taxon>Pentapetalae</taxon>
        <taxon>rosids</taxon>
        <taxon>fabids</taxon>
        <taxon>Fabales</taxon>
        <taxon>Fabaceae</taxon>
        <taxon>Papilionoideae</taxon>
        <taxon>50 kb inversion clade</taxon>
        <taxon>NPAAA clade</taxon>
        <taxon>Hologalegina</taxon>
        <taxon>IRL clade</taxon>
        <taxon>Fabeae</taxon>
        <taxon>Lathyrus</taxon>
    </lineage>
</organism>
<evidence type="ECO:0000313" key="2">
    <source>
        <dbReference type="Proteomes" id="UP001058974"/>
    </source>
</evidence>
<name>A0A9D4WBU0_PEA</name>
<proteinExistence type="predicted"/>
<dbReference type="Proteomes" id="UP001058974">
    <property type="component" value="Chromosome 6"/>
</dbReference>